<keyword evidence="2" id="KW-1185">Reference proteome</keyword>
<sequence>MERQTYMLVPSTTRGRYALDRADGADVSSNQYIAIKIGSRWVPGTVEFARPNSKGPVPGTCVTESVSNPLPVGACYYFISNDGDIVGLCVGMRVRIL</sequence>
<gene>
    <name evidence="1" type="ORF">KDK_27510</name>
</gene>
<proteinExistence type="predicted"/>
<reference evidence="2" key="1">
    <citation type="submission" date="2018-12" db="EMBL/GenBank/DDBJ databases">
        <title>Tengunoibacter tsumagoiensis gen. nov., sp. nov., Dictyobacter kobayashii sp. nov., D. alpinus sp. nov., and D. joshuensis sp. nov. and description of Dictyobacteraceae fam. nov. within the order Ktedonobacterales isolated from Tengu-no-mugimeshi.</title>
        <authorList>
            <person name="Wang C.M."/>
            <person name="Zheng Y."/>
            <person name="Sakai Y."/>
            <person name="Toyoda A."/>
            <person name="Minakuchi Y."/>
            <person name="Abe K."/>
            <person name="Yokota A."/>
            <person name="Yabe S."/>
        </authorList>
    </citation>
    <scope>NUCLEOTIDE SEQUENCE [LARGE SCALE GENOMIC DNA]</scope>
    <source>
        <strain evidence="2">Uno11</strain>
    </source>
</reference>
<comment type="caution">
    <text evidence="1">The sequence shown here is derived from an EMBL/GenBank/DDBJ whole genome shotgun (WGS) entry which is preliminary data.</text>
</comment>
<dbReference type="RefSeq" id="WP_126550609.1">
    <property type="nucleotide sequence ID" value="NZ_BIFS01000001.1"/>
</dbReference>
<accession>A0A402AIJ7</accession>
<evidence type="ECO:0000313" key="2">
    <source>
        <dbReference type="Proteomes" id="UP000287188"/>
    </source>
</evidence>
<name>A0A402AIJ7_9CHLR</name>
<dbReference type="Proteomes" id="UP000287188">
    <property type="component" value="Unassembled WGS sequence"/>
</dbReference>
<organism evidence="1 2">
    <name type="scientific">Dictyobacter kobayashii</name>
    <dbReference type="NCBI Taxonomy" id="2014872"/>
    <lineage>
        <taxon>Bacteria</taxon>
        <taxon>Bacillati</taxon>
        <taxon>Chloroflexota</taxon>
        <taxon>Ktedonobacteria</taxon>
        <taxon>Ktedonobacterales</taxon>
        <taxon>Dictyobacteraceae</taxon>
        <taxon>Dictyobacter</taxon>
    </lineage>
</organism>
<evidence type="ECO:0000313" key="1">
    <source>
        <dbReference type="EMBL" id="GCE18951.1"/>
    </source>
</evidence>
<dbReference type="EMBL" id="BIFS01000001">
    <property type="protein sequence ID" value="GCE18951.1"/>
    <property type="molecule type" value="Genomic_DNA"/>
</dbReference>
<protein>
    <submittedName>
        <fullName evidence="1">Uncharacterized protein</fullName>
    </submittedName>
</protein>
<dbReference type="OrthoDB" id="9867362at2"/>
<dbReference type="AlphaFoldDB" id="A0A402AIJ7"/>